<name>A0A1M5P407_9RHOB</name>
<dbReference type="Proteomes" id="UP000184221">
    <property type="component" value="Unassembled WGS sequence"/>
</dbReference>
<dbReference type="OrthoDB" id="7619266at2"/>
<evidence type="ECO:0000313" key="1">
    <source>
        <dbReference type="EMBL" id="SHG96544.1"/>
    </source>
</evidence>
<evidence type="ECO:0000313" key="2">
    <source>
        <dbReference type="Proteomes" id="UP000184221"/>
    </source>
</evidence>
<gene>
    <name evidence="1" type="ORF">SAMN05443551_1150</name>
</gene>
<dbReference type="Gene3D" id="3.40.50.10600">
    <property type="entry name" value="SpoIIaa-like domains"/>
    <property type="match status" value="1"/>
</dbReference>
<dbReference type="EMBL" id="FQXC01000001">
    <property type="protein sequence ID" value="SHG96544.1"/>
    <property type="molecule type" value="Genomic_DNA"/>
</dbReference>
<dbReference type="AlphaFoldDB" id="A0A1M5P407"/>
<dbReference type="InterPro" id="IPR036513">
    <property type="entry name" value="STAS_dom_sf"/>
</dbReference>
<dbReference type="SUPFAM" id="SSF52091">
    <property type="entry name" value="SpoIIaa-like"/>
    <property type="match status" value="1"/>
</dbReference>
<accession>A0A1M5P407</accession>
<dbReference type="InterPro" id="IPR038396">
    <property type="entry name" value="SpoIIAA-like_sf"/>
</dbReference>
<dbReference type="Pfam" id="PF11964">
    <property type="entry name" value="SpoIIAA-like"/>
    <property type="match status" value="1"/>
</dbReference>
<proteinExistence type="predicted"/>
<organism evidence="1 2">
    <name type="scientific">Marivita hallyeonensis</name>
    <dbReference type="NCBI Taxonomy" id="996342"/>
    <lineage>
        <taxon>Bacteria</taxon>
        <taxon>Pseudomonadati</taxon>
        <taxon>Pseudomonadota</taxon>
        <taxon>Alphaproteobacteria</taxon>
        <taxon>Rhodobacterales</taxon>
        <taxon>Roseobacteraceae</taxon>
        <taxon>Marivita</taxon>
    </lineage>
</organism>
<sequence length="133" mass="14464">MLKVTKKAANRVDLEVSGRIDSEEMAKGLDDLLHLSEDVNEGVMLYKITTFAFPDFGALAAEFARLPKLFGLLGRFDRCAVLSDAAWIRTAAEVEGALFPGLEIKAFDLDEEEAAEAWLGGVSAQPEKTSEDA</sequence>
<protein>
    <submittedName>
        <fullName evidence="1">SpoIIAA-like</fullName>
    </submittedName>
</protein>
<dbReference type="STRING" id="996342.SAMN05443551_1150"/>
<dbReference type="InterPro" id="IPR021866">
    <property type="entry name" value="SpoIIAA-like"/>
</dbReference>
<dbReference type="RefSeq" id="WP_072776482.1">
    <property type="nucleotide sequence ID" value="NZ_FQXC01000001.1"/>
</dbReference>
<keyword evidence="2" id="KW-1185">Reference proteome</keyword>
<reference evidence="1 2" key="1">
    <citation type="submission" date="2016-11" db="EMBL/GenBank/DDBJ databases">
        <authorList>
            <person name="Jaros S."/>
            <person name="Januszkiewicz K."/>
            <person name="Wedrychowicz H."/>
        </authorList>
    </citation>
    <scope>NUCLEOTIDE SEQUENCE [LARGE SCALE GENOMIC DNA]</scope>
    <source>
        <strain evidence="1 2">DSM 29431</strain>
    </source>
</reference>